<dbReference type="EMBL" id="VSWC01000105">
    <property type="protein sequence ID" value="KAA1087287.1"/>
    <property type="molecule type" value="Genomic_DNA"/>
</dbReference>
<feature type="region of interest" description="Disordered" evidence="1">
    <location>
        <begin position="25"/>
        <end position="50"/>
    </location>
</feature>
<proteinExistence type="predicted"/>
<feature type="region of interest" description="Disordered" evidence="1">
    <location>
        <begin position="74"/>
        <end position="93"/>
    </location>
</feature>
<gene>
    <name evidence="2" type="ORF">PGT21_027899</name>
</gene>
<reference evidence="2 3" key="1">
    <citation type="submission" date="2019-05" db="EMBL/GenBank/DDBJ databases">
        <title>Emergence of the Ug99 lineage of the wheat stem rust pathogen through somatic hybridization.</title>
        <authorList>
            <person name="Li F."/>
            <person name="Upadhyaya N.M."/>
            <person name="Sperschneider J."/>
            <person name="Matny O."/>
            <person name="Nguyen-Phuc H."/>
            <person name="Mago R."/>
            <person name="Raley C."/>
            <person name="Miller M.E."/>
            <person name="Silverstein K.A.T."/>
            <person name="Henningsen E."/>
            <person name="Hirsch C.D."/>
            <person name="Visser B."/>
            <person name="Pretorius Z.A."/>
            <person name="Steffenson B.J."/>
            <person name="Schwessinger B."/>
            <person name="Dodds P.N."/>
            <person name="Figueroa M."/>
        </authorList>
    </citation>
    <scope>NUCLEOTIDE SEQUENCE [LARGE SCALE GENOMIC DNA]</scope>
    <source>
        <strain evidence="2">21-0</strain>
    </source>
</reference>
<comment type="caution">
    <text evidence="2">The sequence shown here is derived from an EMBL/GenBank/DDBJ whole genome shotgun (WGS) entry which is preliminary data.</text>
</comment>
<protein>
    <submittedName>
        <fullName evidence="2">Uncharacterized protein</fullName>
    </submittedName>
</protein>
<accession>A0A5B0NDK2</accession>
<evidence type="ECO:0000313" key="2">
    <source>
        <dbReference type="EMBL" id="KAA1087287.1"/>
    </source>
</evidence>
<keyword evidence="3" id="KW-1185">Reference proteome</keyword>
<feature type="compositionally biased region" description="Basic and acidic residues" evidence="1">
    <location>
        <begin position="74"/>
        <end position="87"/>
    </location>
</feature>
<dbReference type="Proteomes" id="UP000324748">
    <property type="component" value="Unassembled WGS sequence"/>
</dbReference>
<dbReference type="AlphaFoldDB" id="A0A5B0NDK2"/>
<evidence type="ECO:0000313" key="3">
    <source>
        <dbReference type="Proteomes" id="UP000324748"/>
    </source>
</evidence>
<sequence length="123" mass="13689">MGHTPNGHSPEVSLLVQQLAPYPQRNLPKLRPNLTTELNGSPGVPPPESVPLRLAGAQMEKYTNQPYQNVYEEERPDQHFPKTKDIEQAGPTPARRDCVRLALHPAGPRNRLNTLQLLLGLGF</sequence>
<organism evidence="2 3">
    <name type="scientific">Puccinia graminis f. sp. tritici</name>
    <dbReference type="NCBI Taxonomy" id="56615"/>
    <lineage>
        <taxon>Eukaryota</taxon>
        <taxon>Fungi</taxon>
        <taxon>Dikarya</taxon>
        <taxon>Basidiomycota</taxon>
        <taxon>Pucciniomycotina</taxon>
        <taxon>Pucciniomycetes</taxon>
        <taxon>Pucciniales</taxon>
        <taxon>Pucciniaceae</taxon>
        <taxon>Puccinia</taxon>
    </lineage>
</organism>
<name>A0A5B0NDK2_PUCGR</name>
<evidence type="ECO:0000256" key="1">
    <source>
        <dbReference type="SAM" id="MobiDB-lite"/>
    </source>
</evidence>